<dbReference type="HOGENOM" id="CLU_2555266_0_0_7"/>
<name>A1AK02_PELPD</name>
<sequence>MLPWVKNIIKPISQAILSSHLAPIYRNRAPRLILAIIKKSTLISIHIQACLPMADRPMAASNFSLNLPGRPLPEQPLAACLN</sequence>
<dbReference type="KEGG" id="ppd:Ppro_0032"/>
<dbReference type="EMBL" id="CP000482">
    <property type="protein sequence ID" value="ABK97672.1"/>
    <property type="molecule type" value="Genomic_DNA"/>
</dbReference>
<gene>
    <name evidence="1" type="ordered locus">Ppro_0032</name>
</gene>
<dbReference type="Proteomes" id="UP000006732">
    <property type="component" value="Chromosome"/>
</dbReference>
<dbReference type="STRING" id="338966.Ppro_0032"/>
<organism evidence="1 2">
    <name type="scientific">Pelobacter propionicus (strain DSM 2379 / NBRC 103807 / OttBd1)</name>
    <dbReference type="NCBI Taxonomy" id="338966"/>
    <lineage>
        <taxon>Bacteria</taxon>
        <taxon>Pseudomonadati</taxon>
        <taxon>Thermodesulfobacteriota</taxon>
        <taxon>Desulfuromonadia</taxon>
        <taxon>Desulfuromonadales</taxon>
        <taxon>Desulfuromonadaceae</taxon>
        <taxon>Pelobacter</taxon>
    </lineage>
</organism>
<proteinExistence type="predicted"/>
<reference evidence="1 2" key="1">
    <citation type="submission" date="2006-10" db="EMBL/GenBank/DDBJ databases">
        <title>Complete sequence of chromosome of Pelobacter propionicus DSM 2379.</title>
        <authorList>
            <consortium name="US DOE Joint Genome Institute"/>
            <person name="Copeland A."/>
            <person name="Lucas S."/>
            <person name="Lapidus A."/>
            <person name="Barry K."/>
            <person name="Detter J.C."/>
            <person name="Glavina del Rio T."/>
            <person name="Hammon N."/>
            <person name="Israni S."/>
            <person name="Dalin E."/>
            <person name="Tice H."/>
            <person name="Pitluck S."/>
            <person name="Saunders E."/>
            <person name="Brettin T."/>
            <person name="Bruce D."/>
            <person name="Han C."/>
            <person name="Tapia R."/>
            <person name="Schmutz J."/>
            <person name="Larimer F."/>
            <person name="Land M."/>
            <person name="Hauser L."/>
            <person name="Kyrpides N."/>
            <person name="Kim E."/>
            <person name="Lovley D."/>
            <person name="Richardson P."/>
        </authorList>
    </citation>
    <scope>NUCLEOTIDE SEQUENCE [LARGE SCALE GENOMIC DNA]</scope>
    <source>
        <strain evidence="2">DSM 2379 / NBRC 103807 / OttBd1</strain>
    </source>
</reference>
<dbReference type="AlphaFoldDB" id="A1AK02"/>
<keyword evidence="2" id="KW-1185">Reference proteome</keyword>
<accession>A1AK02</accession>
<evidence type="ECO:0000313" key="1">
    <source>
        <dbReference type="EMBL" id="ABK97672.1"/>
    </source>
</evidence>
<protein>
    <submittedName>
        <fullName evidence="1">Uncharacterized protein</fullName>
    </submittedName>
</protein>
<evidence type="ECO:0000313" key="2">
    <source>
        <dbReference type="Proteomes" id="UP000006732"/>
    </source>
</evidence>